<evidence type="ECO:0000256" key="3">
    <source>
        <dbReference type="ARBA" id="ARBA00023163"/>
    </source>
</evidence>
<dbReference type="PANTHER" id="PTHR44688">
    <property type="entry name" value="DNA-BINDING TRANSCRIPTIONAL ACTIVATOR DEVR_DOSR"/>
    <property type="match status" value="1"/>
</dbReference>
<sequence>MGFVMFGVMLLSIISILAVEAGASPVIGLIVFFFSSGFFVTFFTTMFLQLAPRMRTPQLWVGMGRAANNVCAFTISGASLALTQAGVVAVMIASIVLFMLASTAFIGAGLFRLPPTAREREVTEAGLAAESAPSAEELQAEFIARYGLTPRETDVLRAVACDERPLKQIADDLGISLRMVQRHLTNIYEKTDTQTRTGLTKEFMGK</sequence>
<dbReference type="Proteomes" id="UP000253975">
    <property type="component" value="Unassembled WGS sequence"/>
</dbReference>
<dbReference type="GO" id="GO:0006355">
    <property type="term" value="P:regulation of DNA-templated transcription"/>
    <property type="evidence" value="ECO:0007669"/>
    <property type="project" value="InterPro"/>
</dbReference>
<comment type="caution">
    <text evidence="6">The sequence shown here is derived from an EMBL/GenBank/DDBJ whole genome shotgun (WGS) entry which is preliminary data.</text>
</comment>
<reference evidence="6 7" key="1">
    <citation type="journal article" date="2018" name="Elife">
        <title>Discovery and characterization of a prevalent human gut bacterial enzyme sufficient for the inactivation of a family of plant toxins.</title>
        <authorList>
            <person name="Koppel N."/>
            <person name="Bisanz J.E."/>
            <person name="Pandelia M.E."/>
            <person name="Turnbaugh P.J."/>
            <person name="Balskus E.P."/>
        </authorList>
    </citation>
    <scope>NUCLEOTIDE SEQUENCE [LARGE SCALE GENOMIC DNA]</scope>
    <source>
        <strain evidence="6 7">OB21 GAM31</strain>
    </source>
</reference>
<keyword evidence="2" id="KW-0238">DNA-binding</keyword>
<keyword evidence="3" id="KW-0804">Transcription</keyword>
<dbReference type="SMART" id="SM00421">
    <property type="entry name" value="HTH_LUXR"/>
    <property type="match status" value="1"/>
</dbReference>
<dbReference type="InterPro" id="IPR036388">
    <property type="entry name" value="WH-like_DNA-bd_sf"/>
</dbReference>
<evidence type="ECO:0000256" key="4">
    <source>
        <dbReference type="SAM" id="Phobius"/>
    </source>
</evidence>
<dbReference type="SUPFAM" id="SSF46894">
    <property type="entry name" value="C-terminal effector domain of the bipartite response regulators"/>
    <property type="match status" value="1"/>
</dbReference>
<name>A0A369LII1_9ACTN</name>
<dbReference type="InterPro" id="IPR000792">
    <property type="entry name" value="Tscrpt_reg_LuxR_C"/>
</dbReference>
<organism evidence="6 7">
    <name type="scientific">Slackia isoflavoniconvertens</name>
    <dbReference type="NCBI Taxonomy" id="572010"/>
    <lineage>
        <taxon>Bacteria</taxon>
        <taxon>Bacillati</taxon>
        <taxon>Actinomycetota</taxon>
        <taxon>Coriobacteriia</taxon>
        <taxon>Eggerthellales</taxon>
        <taxon>Eggerthellaceae</taxon>
        <taxon>Slackia</taxon>
    </lineage>
</organism>
<proteinExistence type="predicted"/>
<keyword evidence="4" id="KW-1133">Transmembrane helix</keyword>
<dbReference type="PROSITE" id="PS50043">
    <property type="entry name" value="HTH_LUXR_2"/>
    <property type="match status" value="1"/>
</dbReference>
<evidence type="ECO:0000256" key="2">
    <source>
        <dbReference type="ARBA" id="ARBA00023125"/>
    </source>
</evidence>
<dbReference type="EMBL" id="PPTO01000005">
    <property type="protein sequence ID" value="RDB59431.1"/>
    <property type="molecule type" value="Genomic_DNA"/>
</dbReference>
<dbReference type="Gene3D" id="1.10.10.10">
    <property type="entry name" value="Winged helix-like DNA-binding domain superfamily/Winged helix DNA-binding domain"/>
    <property type="match status" value="1"/>
</dbReference>
<evidence type="ECO:0000256" key="1">
    <source>
        <dbReference type="ARBA" id="ARBA00023015"/>
    </source>
</evidence>
<keyword evidence="1" id="KW-0805">Transcription regulation</keyword>
<feature type="transmembrane region" description="Helical" evidence="4">
    <location>
        <begin position="31"/>
        <end position="51"/>
    </location>
</feature>
<evidence type="ECO:0000313" key="6">
    <source>
        <dbReference type="EMBL" id="RDB59431.1"/>
    </source>
</evidence>
<dbReference type="AlphaFoldDB" id="A0A369LII1"/>
<feature type="transmembrane region" description="Helical" evidence="4">
    <location>
        <begin position="88"/>
        <end position="111"/>
    </location>
</feature>
<gene>
    <name evidence="6" type="ORF">C1881_04590</name>
</gene>
<dbReference type="Pfam" id="PF00196">
    <property type="entry name" value="GerE"/>
    <property type="match status" value="1"/>
</dbReference>
<protein>
    <recommendedName>
        <fullName evidence="5">HTH luxR-type domain-containing protein</fullName>
    </recommendedName>
</protein>
<keyword evidence="4" id="KW-0812">Transmembrane</keyword>
<evidence type="ECO:0000259" key="5">
    <source>
        <dbReference type="PROSITE" id="PS50043"/>
    </source>
</evidence>
<dbReference type="GO" id="GO:0003677">
    <property type="term" value="F:DNA binding"/>
    <property type="evidence" value="ECO:0007669"/>
    <property type="project" value="UniProtKB-KW"/>
</dbReference>
<dbReference type="PANTHER" id="PTHR44688:SF16">
    <property type="entry name" value="DNA-BINDING TRANSCRIPTIONAL ACTIVATOR DEVR_DOSR"/>
    <property type="match status" value="1"/>
</dbReference>
<dbReference type="CDD" id="cd06170">
    <property type="entry name" value="LuxR_C_like"/>
    <property type="match status" value="1"/>
</dbReference>
<accession>A0A369LII1</accession>
<feature type="transmembrane region" description="Helical" evidence="4">
    <location>
        <begin position="63"/>
        <end position="82"/>
    </location>
</feature>
<evidence type="ECO:0000313" key="7">
    <source>
        <dbReference type="Proteomes" id="UP000253975"/>
    </source>
</evidence>
<dbReference type="InterPro" id="IPR016032">
    <property type="entry name" value="Sig_transdc_resp-reg_C-effctor"/>
</dbReference>
<feature type="domain" description="HTH luxR-type" evidence="5">
    <location>
        <begin position="141"/>
        <end position="206"/>
    </location>
</feature>
<keyword evidence="4" id="KW-0472">Membrane</keyword>